<organism evidence="15 16">
    <name type="scientific">Staurois parvus</name>
    <dbReference type="NCBI Taxonomy" id="386267"/>
    <lineage>
        <taxon>Eukaryota</taxon>
        <taxon>Metazoa</taxon>
        <taxon>Chordata</taxon>
        <taxon>Craniata</taxon>
        <taxon>Vertebrata</taxon>
        <taxon>Euteleostomi</taxon>
        <taxon>Amphibia</taxon>
        <taxon>Batrachia</taxon>
        <taxon>Anura</taxon>
        <taxon>Neobatrachia</taxon>
        <taxon>Ranoidea</taxon>
        <taxon>Ranidae</taxon>
        <taxon>Staurois</taxon>
    </lineage>
</organism>
<evidence type="ECO:0000256" key="14">
    <source>
        <dbReference type="ARBA" id="ARBA00031730"/>
    </source>
</evidence>
<evidence type="ECO:0000256" key="13">
    <source>
        <dbReference type="ARBA" id="ARBA00023180"/>
    </source>
</evidence>
<evidence type="ECO:0000256" key="4">
    <source>
        <dbReference type="ARBA" id="ARBA00018423"/>
    </source>
</evidence>
<reference evidence="15" key="1">
    <citation type="submission" date="2023-05" db="EMBL/GenBank/DDBJ databases">
        <authorList>
            <person name="Stuckert A."/>
        </authorList>
    </citation>
    <scope>NUCLEOTIDE SEQUENCE</scope>
</reference>
<keyword evidence="13" id="KW-0325">Glycoprotein</keyword>
<evidence type="ECO:0000256" key="6">
    <source>
        <dbReference type="ARBA" id="ARBA00022530"/>
    </source>
</evidence>
<evidence type="ECO:0000313" key="15">
    <source>
        <dbReference type="EMBL" id="CAI9533462.1"/>
    </source>
</evidence>
<keyword evidence="9" id="KW-0677">Repeat</keyword>
<evidence type="ECO:0000256" key="7">
    <source>
        <dbReference type="ARBA" id="ARBA00022614"/>
    </source>
</evidence>
<dbReference type="InterPro" id="IPR032675">
    <property type="entry name" value="LRR_dom_sf"/>
</dbReference>
<keyword evidence="11" id="KW-0339">Growth factor</keyword>
<accession>A0ABN9ABS2</accession>
<evidence type="ECO:0000256" key="3">
    <source>
        <dbReference type="ARBA" id="ARBA00006912"/>
    </source>
</evidence>
<dbReference type="Pfam" id="PF00560">
    <property type="entry name" value="LRR_1"/>
    <property type="match status" value="1"/>
</dbReference>
<keyword evidence="16" id="KW-1185">Reference proteome</keyword>
<comment type="similarity">
    <text evidence="3">Belongs to the small leucine-rich proteoglycan (SLRP) family. SLRP class III subfamily.</text>
</comment>
<proteinExistence type="inferred from homology"/>
<dbReference type="InterPro" id="IPR001611">
    <property type="entry name" value="Leu-rich_rpt"/>
</dbReference>
<dbReference type="InterPro" id="IPR003591">
    <property type="entry name" value="Leu-rich_rpt_typical-subtyp"/>
</dbReference>
<protein>
    <recommendedName>
        <fullName evidence="4">Mimecan</fullName>
    </recommendedName>
    <alternativeName>
        <fullName evidence="14">Osteoglycin</fullName>
    </alternativeName>
</protein>
<dbReference type="SMART" id="SM00369">
    <property type="entry name" value="LRR_TYP"/>
    <property type="match status" value="3"/>
</dbReference>
<evidence type="ECO:0000256" key="10">
    <source>
        <dbReference type="ARBA" id="ARBA00022974"/>
    </source>
</evidence>
<dbReference type="PANTHER" id="PTHR46269">
    <property type="entry name" value="EPIPHYCAN-RELATED"/>
    <property type="match status" value="1"/>
</dbReference>
<evidence type="ECO:0000256" key="11">
    <source>
        <dbReference type="ARBA" id="ARBA00023030"/>
    </source>
</evidence>
<comment type="caution">
    <text evidence="15">The sequence shown here is derived from an EMBL/GenBank/DDBJ whole genome shotgun (WGS) entry which is preliminary data.</text>
</comment>
<evidence type="ECO:0000313" key="16">
    <source>
        <dbReference type="Proteomes" id="UP001162483"/>
    </source>
</evidence>
<dbReference type="Gene3D" id="3.80.10.10">
    <property type="entry name" value="Ribonuclease Inhibitor"/>
    <property type="match status" value="1"/>
</dbReference>
<dbReference type="PANTHER" id="PTHR46269:SF1">
    <property type="entry name" value="MIMECAN"/>
    <property type="match status" value="1"/>
</dbReference>
<evidence type="ECO:0000256" key="1">
    <source>
        <dbReference type="ARBA" id="ARBA00003759"/>
    </source>
</evidence>
<dbReference type="Pfam" id="PF13855">
    <property type="entry name" value="LRR_8"/>
    <property type="match status" value="1"/>
</dbReference>
<keyword evidence="7" id="KW-0433">Leucine-rich repeat</keyword>
<sequence>TLRRIDLTGNVIEEIEEKAFEKLVLLEQLSLAENKLTRIPVLPTKLTSFNANNNLIKSKAIKVNSFKKLTNLAYLYLANNHLDSVPPNLPESLRVIHLQVCIPL</sequence>
<keyword evidence="5" id="KW-0964">Secreted</keyword>
<feature type="non-terminal residue" evidence="15">
    <location>
        <position position="1"/>
    </location>
</feature>
<dbReference type="InterPro" id="IPR043547">
    <property type="entry name" value="Mimecan/Epiphycan/Opticin"/>
</dbReference>
<evidence type="ECO:0000256" key="2">
    <source>
        <dbReference type="ARBA" id="ARBA00004498"/>
    </source>
</evidence>
<dbReference type="PROSITE" id="PS51450">
    <property type="entry name" value="LRR"/>
    <property type="match status" value="2"/>
</dbReference>
<name>A0ABN9ABS2_9NEOB</name>
<evidence type="ECO:0000256" key="5">
    <source>
        <dbReference type="ARBA" id="ARBA00022525"/>
    </source>
</evidence>
<gene>
    <name evidence="15" type="ORF">SPARVUS_LOCUS382147</name>
</gene>
<evidence type="ECO:0000256" key="9">
    <source>
        <dbReference type="ARBA" id="ARBA00022737"/>
    </source>
</evidence>
<evidence type="ECO:0000256" key="8">
    <source>
        <dbReference type="ARBA" id="ARBA00022729"/>
    </source>
</evidence>
<evidence type="ECO:0000256" key="12">
    <source>
        <dbReference type="ARBA" id="ARBA00023157"/>
    </source>
</evidence>
<comment type="subcellular location">
    <subcellularLocation>
        <location evidence="2">Secreted</location>
        <location evidence="2">Extracellular space</location>
        <location evidence="2">Extracellular matrix</location>
    </subcellularLocation>
</comment>
<dbReference type="Proteomes" id="UP001162483">
    <property type="component" value="Unassembled WGS sequence"/>
</dbReference>
<keyword evidence="12" id="KW-1015">Disulfide bond</keyword>
<keyword evidence="10" id="KW-0654">Proteoglycan</keyword>
<comment type="function">
    <text evidence="1">Induces bone formation in conjunction with TGF-beta-1 or TGF-beta-2.</text>
</comment>
<dbReference type="EMBL" id="CATNWA010000133">
    <property type="protein sequence ID" value="CAI9533462.1"/>
    <property type="molecule type" value="Genomic_DNA"/>
</dbReference>
<keyword evidence="8" id="KW-0732">Signal</keyword>
<keyword evidence="6" id="KW-0272">Extracellular matrix</keyword>
<dbReference type="SUPFAM" id="SSF52058">
    <property type="entry name" value="L domain-like"/>
    <property type="match status" value="1"/>
</dbReference>